<organism evidence="3 4">
    <name type="scientific">Metarhizium rileyi (strain RCEF 4871)</name>
    <name type="common">Nomuraea rileyi</name>
    <dbReference type="NCBI Taxonomy" id="1649241"/>
    <lineage>
        <taxon>Eukaryota</taxon>
        <taxon>Fungi</taxon>
        <taxon>Dikarya</taxon>
        <taxon>Ascomycota</taxon>
        <taxon>Pezizomycotina</taxon>
        <taxon>Sordariomycetes</taxon>
        <taxon>Hypocreomycetidae</taxon>
        <taxon>Hypocreales</taxon>
        <taxon>Clavicipitaceae</taxon>
        <taxon>Metarhizium</taxon>
    </lineage>
</organism>
<feature type="compositionally biased region" description="Low complexity" evidence="1">
    <location>
        <begin position="105"/>
        <end position="124"/>
    </location>
</feature>
<dbReference type="Pfam" id="PF00069">
    <property type="entry name" value="Pkinase"/>
    <property type="match status" value="1"/>
</dbReference>
<evidence type="ECO:0000256" key="1">
    <source>
        <dbReference type="SAM" id="MobiDB-lite"/>
    </source>
</evidence>
<feature type="region of interest" description="Disordered" evidence="1">
    <location>
        <begin position="98"/>
        <end position="124"/>
    </location>
</feature>
<dbReference type="PROSITE" id="PS00108">
    <property type="entry name" value="PROTEIN_KINASE_ST"/>
    <property type="match status" value="1"/>
</dbReference>
<dbReference type="PROSITE" id="PS50011">
    <property type="entry name" value="PROTEIN_KINASE_DOM"/>
    <property type="match status" value="1"/>
</dbReference>
<evidence type="ECO:0000313" key="3">
    <source>
        <dbReference type="EMBL" id="OAA47927.1"/>
    </source>
</evidence>
<feature type="domain" description="Protein kinase" evidence="2">
    <location>
        <begin position="514"/>
        <end position="809"/>
    </location>
</feature>
<reference evidence="3 4" key="1">
    <citation type="journal article" date="2016" name="Genome Biol. Evol.">
        <title>Divergent and convergent evolution of fungal pathogenicity.</title>
        <authorList>
            <person name="Shang Y."/>
            <person name="Xiao G."/>
            <person name="Zheng P."/>
            <person name="Cen K."/>
            <person name="Zhan S."/>
            <person name="Wang C."/>
        </authorList>
    </citation>
    <scope>NUCLEOTIDE SEQUENCE [LARGE SCALE GENOMIC DNA]</scope>
    <source>
        <strain evidence="3 4">RCEF 4871</strain>
    </source>
</reference>
<name>A0A167HHR8_METRR</name>
<feature type="region of interest" description="Disordered" evidence="1">
    <location>
        <begin position="416"/>
        <end position="447"/>
    </location>
</feature>
<dbReference type="InterPro" id="IPR011009">
    <property type="entry name" value="Kinase-like_dom_sf"/>
</dbReference>
<evidence type="ECO:0000259" key="2">
    <source>
        <dbReference type="PROSITE" id="PS50011"/>
    </source>
</evidence>
<dbReference type="PANTHER" id="PTHR44329">
    <property type="entry name" value="SERINE/THREONINE-PROTEIN KINASE TNNI3K-RELATED"/>
    <property type="match status" value="1"/>
</dbReference>
<dbReference type="Gene3D" id="1.10.510.10">
    <property type="entry name" value="Transferase(Phosphotransferase) domain 1"/>
    <property type="match status" value="1"/>
</dbReference>
<dbReference type="Proteomes" id="UP000243498">
    <property type="component" value="Unassembled WGS sequence"/>
</dbReference>
<dbReference type="OMA" id="NCQWLAL"/>
<dbReference type="STRING" id="1081105.A0A167HHR8"/>
<dbReference type="GO" id="GO:0004674">
    <property type="term" value="F:protein serine/threonine kinase activity"/>
    <property type="evidence" value="ECO:0007669"/>
    <property type="project" value="TreeGrafter"/>
</dbReference>
<gene>
    <name evidence="3" type="ORF">NOR_02417</name>
</gene>
<feature type="compositionally biased region" description="Low complexity" evidence="1">
    <location>
        <begin position="420"/>
        <end position="431"/>
    </location>
</feature>
<dbReference type="AlphaFoldDB" id="A0A167HHR8"/>
<proteinExistence type="predicted"/>
<dbReference type="SMART" id="SM00220">
    <property type="entry name" value="S_TKc"/>
    <property type="match status" value="1"/>
</dbReference>
<protein>
    <submittedName>
        <fullName evidence="3">Protein kinase-like domain protein</fullName>
    </submittedName>
</protein>
<dbReference type="InterPro" id="IPR051681">
    <property type="entry name" value="Ser/Thr_Kinases-Pseudokinases"/>
</dbReference>
<keyword evidence="4" id="KW-1185">Reference proteome</keyword>
<dbReference type="SUPFAM" id="SSF56112">
    <property type="entry name" value="Protein kinase-like (PK-like)"/>
    <property type="match status" value="1"/>
</dbReference>
<dbReference type="InterPro" id="IPR008271">
    <property type="entry name" value="Ser/Thr_kinase_AS"/>
</dbReference>
<dbReference type="EMBL" id="AZHC01000005">
    <property type="protein sequence ID" value="OAA47927.1"/>
    <property type="molecule type" value="Genomic_DNA"/>
</dbReference>
<dbReference type="OrthoDB" id="346907at2759"/>
<dbReference type="GO" id="GO:0005524">
    <property type="term" value="F:ATP binding"/>
    <property type="evidence" value="ECO:0007669"/>
    <property type="project" value="InterPro"/>
</dbReference>
<dbReference type="InterPro" id="IPR000719">
    <property type="entry name" value="Prot_kinase_dom"/>
</dbReference>
<evidence type="ECO:0000313" key="4">
    <source>
        <dbReference type="Proteomes" id="UP000243498"/>
    </source>
</evidence>
<comment type="caution">
    <text evidence="3">The sequence shown here is derived from an EMBL/GenBank/DDBJ whole genome shotgun (WGS) entry which is preliminary data.</text>
</comment>
<accession>A0A167HHR8</accession>
<sequence length="816" mass="90114">MDDLVFCAAQSNLETSFNRAVPAFMPCLASPVCAADVASILWAGAAISHRQACICIFALEACAIDRLSGCCFCLACPTTDTLEALHARLEALPGPTRPYPAAHSPTLEPLEPLGTPGPLRASRPSPSCPAVAVPCAATRAAAGPPASQVAPSPTVSVQSRPVRSPIAAFLSHHFSTSAWAFSLRRRQQPLLMAAEHMPETASEAEEVSESEERTEPISQFDIDARYNRFGVEETSAVPNDESVSLDDLHVEDHHHRQGIRILVRPLTKLNSTRSVSPGNDNCRWLALRAEVASSDQPEHKVLAVTQTSKDIKFSVRIPGESQDGAPRPPLWCELYYDPASDKVILLNKSDVPISLHKLSQTALGSPPPSETNVINPGLIKALRPGTWRIKVREIAVLDFRLLEKRPVTLYQARPALPHQSSSLTSSTSTSSMKRARSPDEGERRAKCRISDATNQVDDGCIMFLHPAADPLVFPLPNGRESHELCAATTHALLDAQQGDTIAVPGVCELDEYYLTKRDPIASTALSAVYTADYSKVPEKIVTVKVLKTRVTKVNDKPYVHERNVICQADMWLRECQSQEDLQHESIVRYYGGDARYLSLYMEHVDALDLTATSRWRNEQTDFFMGNRQDAMRILYDITRALGYIHGRQMVHNDIKPANILYSPERGAVLCDFGIASRAAHSPSGGGTPYYVPPEFIGTKLRGPASDVWALGITMLYTLRKISFPDSRARRHPEPLYWLISGINNPNVPHKHHGNGYPALNQMRAWLAEVFEARARLNSADRLERLVKDMLTPNPHYRITMNKVLQELLIDMPAKAS</sequence>